<dbReference type="Gene3D" id="3.40.50.300">
    <property type="entry name" value="P-loop containing nucleotide triphosphate hydrolases"/>
    <property type="match status" value="2"/>
</dbReference>
<dbReference type="InterPro" id="IPR041677">
    <property type="entry name" value="DNA2/NAM7_AAA_11"/>
</dbReference>
<evidence type="ECO:0000313" key="5">
    <source>
        <dbReference type="Proteomes" id="UP001231189"/>
    </source>
</evidence>
<evidence type="ECO:0000313" key="4">
    <source>
        <dbReference type="EMBL" id="KAK1648046.1"/>
    </source>
</evidence>
<organism evidence="4 5">
    <name type="scientific">Lolium multiflorum</name>
    <name type="common">Italian ryegrass</name>
    <name type="synonym">Lolium perenne subsp. multiflorum</name>
    <dbReference type="NCBI Taxonomy" id="4521"/>
    <lineage>
        <taxon>Eukaryota</taxon>
        <taxon>Viridiplantae</taxon>
        <taxon>Streptophyta</taxon>
        <taxon>Embryophyta</taxon>
        <taxon>Tracheophyta</taxon>
        <taxon>Spermatophyta</taxon>
        <taxon>Magnoliopsida</taxon>
        <taxon>Liliopsida</taxon>
        <taxon>Poales</taxon>
        <taxon>Poaceae</taxon>
        <taxon>BOP clade</taxon>
        <taxon>Pooideae</taxon>
        <taxon>Poodae</taxon>
        <taxon>Poeae</taxon>
        <taxon>Poeae Chloroplast Group 2 (Poeae type)</taxon>
        <taxon>Loliodinae</taxon>
        <taxon>Loliinae</taxon>
        <taxon>Lolium</taxon>
    </lineage>
</organism>
<dbReference type="Proteomes" id="UP001231189">
    <property type="component" value="Unassembled WGS sequence"/>
</dbReference>
<protein>
    <submittedName>
        <fullName evidence="4">Uncharacterized protein</fullName>
    </submittedName>
</protein>
<dbReference type="GO" id="GO:0004386">
    <property type="term" value="F:helicase activity"/>
    <property type="evidence" value="ECO:0007669"/>
    <property type="project" value="InterPro"/>
</dbReference>
<comment type="caution">
    <text evidence="4">The sequence shown here is derived from an EMBL/GenBank/DDBJ whole genome shotgun (WGS) entry which is preliminary data.</text>
</comment>
<dbReference type="Pfam" id="PF12274">
    <property type="entry name" value="DUF3615"/>
    <property type="match status" value="1"/>
</dbReference>
<dbReference type="Gene3D" id="3.90.70.10">
    <property type="entry name" value="Cysteine proteinases"/>
    <property type="match status" value="1"/>
</dbReference>
<evidence type="ECO:0000259" key="2">
    <source>
        <dbReference type="Pfam" id="PF12274"/>
    </source>
</evidence>
<feature type="domain" description="DUF3615" evidence="2">
    <location>
        <begin position="1210"/>
        <end position="1309"/>
    </location>
</feature>
<keyword evidence="5" id="KW-1185">Reference proteome</keyword>
<sequence length="1327" mass="149409">MKSFLSDALQSWTINDIMDDDLQKKKVLPIPPKFRSAQDYFDIQSQLLIEEVRETLKSSVLDIKKTQVLHITAAQEIGGSILFLDIDLNKARSSDDECLHIANDFDMFVLSCESPIGLNFTEETCCLGMAIDVGEDTYYQKSFTVLVSKGKIQPEKIKFVTFLTNLRVKIKISAALSLDDKQADSIETVLNLQKSINKRCGSCGKVDSLSKDTEEDLHAKQSIISRVICTHQRNTEIVWTPPGTGHNSMICHIAKEIVNRGERVFICLPTAEGIWEFLKTLDEPSNFGDVLVLNKNSDLQKNNSFGKTSLEKRSHELYCCLKVWKSWMKETQRLLDLDVYCDASACCPRPVECTLVHFSLKSFLEKFDNIAGLLKDCLETVKKLSIIWLPDCDASNANKMLDILHQLSHQLHSDGLTDETIKEAFGPLGVPHDSIEKNLNATKIDCLQLIDTLVTSLKLPQLESREEIEKFCIIHSCFIVSTPECASQLHEVQMKPFQVLIVGHAGLISESEILIPLNLPLLHVVLLGDHLRQQPSVKSKGHVGSKNTAQSAAIMALLESLYADMNADVGIKIGVICLSTNDANIVRSQLTSKHKLHDKIILEVKSIDSLKLDWFDVVILSTLAQDYTKIQPVKETSLTVALTCSRHLCWIVGISSALLSFDGIWRKLIADARGRKVGQEITWVGRPHKTKYILSHVRDQKDDCDSCTVQTSLGTVESIKKHQHASLVPPQDFNWKLSAKDLKDQYEKKVGKKLSDEEDSKKKGTQRLTTNLDILQEHGVKGSNGVESEDRIFKISSYSLLKPMDVKKNMARLMRGDIMPCHFRLSRNYFYLQPGEVYQYDEKCPYIHKKSGLPVSHAVMMVGGGILPLPHAVDDPQARFHTIFQNSEGETFGIGGRGKVLTCSLKGLYHVRIRGQTNFKSSAYSAGQVRLGRNLGIGWIQTYYQPLVDVDLNKTDHGDPWSTAIAVVQLVPAATVQGHSNPNHLVFATVFSTHNAPGDPSDLQVTNQHITLLVLASIEEHVRDVSRREFEALTLDHLPPTPDLAHRHGHYMVEENAGMASGSEGPTGDLPELKALALNEASRECDTASSETGSEVVVEEEPEDESDFDLEEELRLLKEYKERMFNKDFTAQSATLAASCDENSAIEHVTEHSEDAEWARRLYLLQDESIKACLDARRTTVKSSRDEPRSEVSDKDIIENGEKWMTEEVMVAFKEYIKRTDKLRELMYCFEKLCHQCFNVECYFKIFHHFNFTVKTKLPSSDDWESRTYFAELKEMFGEKYYFCCPLESSENGQCYACSNQGVDDLRHPATGGFERGLPDTVFPYIR</sequence>
<dbReference type="PANTHER" id="PTHR33326">
    <property type="entry name" value="OS05G0543800 PROTEIN"/>
    <property type="match status" value="1"/>
</dbReference>
<gene>
    <name evidence="4" type="ORF">QYE76_065851</name>
</gene>
<dbReference type="InterPro" id="IPR022059">
    <property type="entry name" value="DUF3615"/>
</dbReference>
<feature type="compositionally biased region" description="Acidic residues" evidence="1">
    <location>
        <begin position="1097"/>
        <end position="1109"/>
    </location>
</feature>
<dbReference type="Pfam" id="PF13086">
    <property type="entry name" value="AAA_11"/>
    <property type="match status" value="1"/>
</dbReference>
<dbReference type="EMBL" id="JAUUTY010000004">
    <property type="protein sequence ID" value="KAK1648046.1"/>
    <property type="molecule type" value="Genomic_DNA"/>
</dbReference>
<dbReference type="InterPro" id="IPR038765">
    <property type="entry name" value="Papain-like_cys_pep_sf"/>
</dbReference>
<accession>A0AAD8W954</accession>
<feature type="region of interest" description="Disordered" evidence="1">
    <location>
        <begin position="1081"/>
        <end position="1109"/>
    </location>
</feature>
<evidence type="ECO:0000256" key="1">
    <source>
        <dbReference type="SAM" id="MobiDB-lite"/>
    </source>
</evidence>
<reference evidence="4" key="1">
    <citation type="submission" date="2023-07" db="EMBL/GenBank/DDBJ databases">
        <title>A chromosome-level genome assembly of Lolium multiflorum.</title>
        <authorList>
            <person name="Chen Y."/>
            <person name="Copetti D."/>
            <person name="Kolliker R."/>
            <person name="Studer B."/>
        </authorList>
    </citation>
    <scope>NUCLEOTIDE SEQUENCE</scope>
    <source>
        <strain evidence="4">02402/16</strain>
        <tissue evidence="4">Leaf</tissue>
    </source>
</reference>
<dbReference type="PANTHER" id="PTHR33326:SF14">
    <property type="entry name" value="EXPRESSED PROTEIN"/>
    <property type="match status" value="1"/>
</dbReference>
<evidence type="ECO:0000259" key="3">
    <source>
        <dbReference type="Pfam" id="PF13086"/>
    </source>
</evidence>
<proteinExistence type="predicted"/>
<dbReference type="InterPro" id="IPR027417">
    <property type="entry name" value="P-loop_NTPase"/>
</dbReference>
<dbReference type="SUPFAM" id="SSF54001">
    <property type="entry name" value="Cysteine proteinases"/>
    <property type="match status" value="1"/>
</dbReference>
<name>A0AAD8W954_LOLMU</name>
<feature type="domain" description="DNA2/NAM7 helicase helicase" evidence="3">
    <location>
        <begin position="231"/>
        <end position="539"/>
    </location>
</feature>